<protein>
    <recommendedName>
        <fullName evidence="3">Polysaccharide pyruvyl transferase domain-containing protein</fullName>
    </recommendedName>
</protein>
<gene>
    <name evidence="1" type="ordered locus">Cpha266_2624</name>
</gene>
<dbReference type="EMBL" id="CP000492">
    <property type="protein sequence ID" value="ABL66611.1"/>
    <property type="molecule type" value="Genomic_DNA"/>
</dbReference>
<organism evidence="1 2">
    <name type="scientific">Chlorobium phaeobacteroides (strain DSM 266 / SMG 266 / 2430)</name>
    <dbReference type="NCBI Taxonomy" id="290317"/>
    <lineage>
        <taxon>Bacteria</taxon>
        <taxon>Pseudomonadati</taxon>
        <taxon>Chlorobiota</taxon>
        <taxon>Chlorobiia</taxon>
        <taxon>Chlorobiales</taxon>
        <taxon>Chlorobiaceae</taxon>
        <taxon>Chlorobium/Pelodictyon group</taxon>
        <taxon>Chlorobium</taxon>
    </lineage>
</organism>
<evidence type="ECO:0000313" key="2">
    <source>
        <dbReference type="Proteomes" id="UP000008701"/>
    </source>
</evidence>
<dbReference type="KEGG" id="cph:Cpha266_2624"/>
<proteinExistence type="predicted"/>
<dbReference type="Proteomes" id="UP000008701">
    <property type="component" value="Chromosome"/>
</dbReference>
<keyword evidence="2" id="KW-1185">Reference proteome</keyword>
<evidence type="ECO:0008006" key="3">
    <source>
        <dbReference type="Google" id="ProtNLM"/>
    </source>
</evidence>
<reference evidence="1 2" key="1">
    <citation type="submission" date="2006-12" db="EMBL/GenBank/DDBJ databases">
        <title>Complete sequence of Chlorobium phaeobacteroides DSM 266.</title>
        <authorList>
            <consortium name="US DOE Joint Genome Institute"/>
            <person name="Copeland A."/>
            <person name="Lucas S."/>
            <person name="Lapidus A."/>
            <person name="Barry K."/>
            <person name="Detter J.C."/>
            <person name="Glavina del Rio T."/>
            <person name="Hammon N."/>
            <person name="Israni S."/>
            <person name="Pitluck S."/>
            <person name="Goltsman E."/>
            <person name="Schmutz J."/>
            <person name="Larimer F."/>
            <person name="Land M."/>
            <person name="Hauser L."/>
            <person name="Mikhailova N."/>
            <person name="Li T."/>
            <person name="Overmann J."/>
            <person name="Bryant D.A."/>
            <person name="Richardson P."/>
        </authorList>
    </citation>
    <scope>NUCLEOTIDE SEQUENCE [LARGE SCALE GENOMIC DNA]</scope>
    <source>
        <strain evidence="1 2">DSM 266</strain>
    </source>
</reference>
<name>A1BJN4_CHLPD</name>
<dbReference type="HOGENOM" id="CLU_899245_0_0_10"/>
<sequence>MSKILLFGCYTQGNFGDDLMAIFFSKLLEQCGHDVTAYKLPYHLSTKYKIKSCSNILKAVNEVEVIVLGGGALIKNGITSHGSVKKLLEELLYAINLKTLPIYCVSIGSSGLDDLSQLDSVRRDIFMSNNFKGGLVRLKKDIDLFDGKVEYVPDIVLCTRLILERYFKYIQNKAGKGSIINATWSNLSDVLSLFRDLNIFNVVFLKTHDPRNKVYSEIFIPGLKKYINRDPIDTSIFVSSFKDIYSSKLHLGVAGISFGLTFHTINPANKTIDFLKDKGEYECECESNVSELKSQDKILSSYIDFLKAL</sequence>
<dbReference type="AlphaFoldDB" id="A1BJN4"/>
<dbReference type="STRING" id="290317.Cpha266_2624"/>
<dbReference type="eggNOG" id="COG2327">
    <property type="taxonomic scope" value="Bacteria"/>
</dbReference>
<dbReference type="RefSeq" id="WP_015961142.1">
    <property type="nucleotide sequence ID" value="NC_008639.1"/>
</dbReference>
<evidence type="ECO:0000313" key="1">
    <source>
        <dbReference type="EMBL" id="ABL66611.1"/>
    </source>
</evidence>
<dbReference type="OrthoDB" id="979302at2"/>
<accession>A1BJN4</accession>